<organism evidence="7 8">
    <name type="scientific">Paratractidigestivibacter faecalis</name>
    <dbReference type="NCBI Taxonomy" id="2292441"/>
    <lineage>
        <taxon>Bacteria</taxon>
        <taxon>Bacillati</taxon>
        <taxon>Actinomycetota</taxon>
        <taxon>Coriobacteriia</taxon>
        <taxon>Coriobacteriales</taxon>
        <taxon>Atopobiaceae</taxon>
        <taxon>Paratractidigestivibacter</taxon>
    </lineage>
</organism>
<feature type="domain" description="KOW" evidence="6">
    <location>
        <begin position="5"/>
        <end position="32"/>
    </location>
</feature>
<dbReference type="InterPro" id="IPR005824">
    <property type="entry name" value="KOW"/>
</dbReference>
<dbReference type="InterPro" id="IPR014722">
    <property type="entry name" value="Rib_uL2_dom2"/>
</dbReference>
<dbReference type="NCBIfam" id="TIGR01079">
    <property type="entry name" value="rplX_bact"/>
    <property type="match status" value="1"/>
</dbReference>
<dbReference type="HAMAP" id="MF_01326_B">
    <property type="entry name" value="Ribosomal_uL24_B"/>
    <property type="match status" value="1"/>
</dbReference>
<evidence type="ECO:0000256" key="5">
    <source>
        <dbReference type="HAMAP-Rule" id="MF_01326"/>
    </source>
</evidence>
<sequence>MPKMNVKKGDKVVVLSGKDKGKESVVLRAMPAEGKVVCEGVAVVKKATKPNAQNQQGGIIEKEAAIDASNVMLICPSCGKPTRVGHKSGELNGKKTAIRVCKKCGAEF</sequence>
<evidence type="ECO:0000313" key="8">
    <source>
        <dbReference type="Proteomes" id="UP001478817"/>
    </source>
</evidence>
<dbReference type="RefSeq" id="WP_120179735.1">
    <property type="nucleotide sequence ID" value="NZ_DBEYRS010000020.1"/>
</dbReference>
<evidence type="ECO:0000256" key="2">
    <source>
        <dbReference type="ARBA" id="ARBA00022980"/>
    </source>
</evidence>
<dbReference type="PANTHER" id="PTHR12903">
    <property type="entry name" value="MITOCHONDRIAL RIBOSOMAL PROTEIN L24"/>
    <property type="match status" value="1"/>
</dbReference>
<dbReference type="SUPFAM" id="SSF50104">
    <property type="entry name" value="Translation proteins SH3-like domain"/>
    <property type="match status" value="1"/>
</dbReference>
<dbReference type="InterPro" id="IPR041988">
    <property type="entry name" value="Ribosomal_uL24_KOW"/>
</dbReference>
<keyword evidence="8" id="KW-1185">Reference proteome</keyword>
<evidence type="ECO:0000313" key="7">
    <source>
        <dbReference type="EMBL" id="MEQ2637884.1"/>
    </source>
</evidence>
<dbReference type="InterPro" id="IPR057264">
    <property type="entry name" value="Ribosomal_uL24_C"/>
</dbReference>
<dbReference type="CDD" id="cd06089">
    <property type="entry name" value="KOW_RPL26"/>
    <property type="match status" value="1"/>
</dbReference>
<evidence type="ECO:0000256" key="3">
    <source>
        <dbReference type="ARBA" id="ARBA00023274"/>
    </source>
</evidence>
<comment type="function">
    <text evidence="5">One of the proteins that surrounds the polypeptide exit tunnel on the outside of the subunit.</text>
</comment>
<gene>
    <name evidence="5 7" type="primary">rplX</name>
    <name evidence="7" type="ORF">AAAT05_05945</name>
</gene>
<dbReference type="SMART" id="SM00739">
    <property type="entry name" value="KOW"/>
    <property type="match status" value="1"/>
</dbReference>
<dbReference type="Pfam" id="PF17136">
    <property type="entry name" value="ribosomal_L24"/>
    <property type="match status" value="1"/>
</dbReference>
<comment type="function">
    <text evidence="5">One of two assembly initiator proteins, it binds directly to the 5'-end of the 23S rRNA, where it nucleates assembly of the 50S subunit.</text>
</comment>
<evidence type="ECO:0000256" key="1">
    <source>
        <dbReference type="ARBA" id="ARBA00010618"/>
    </source>
</evidence>
<evidence type="ECO:0000256" key="4">
    <source>
        <dbReference type="ARBA" id="ARBA00035206"/>
    </source>
</evidence>
<dbReference type="Gene3D" id="2.30.30.30">
    <property type="match status" value="1"/>
</dbReference>
<keyword evidence="5" id="KW-0694">RNA-binding</keyword>
<proteinExistence type="inferred from homology"/>
<protein>
    <recommendedName>
        <fullName evidence="4 5">Large ribosomal subunit protein uL24</fullName>
    </recommendedName>
</protein>
<keyword evidence="5" id="KW-0699">rRNA-binding</keyword>
<accession>A0ABV1IG64</accession>
<comment type="subunit">
    <text evidence="5">Part of the 50S ribosomal subunit.</text>
</comment>
<dbReference type="EMBL" id="JBBNGS010000009">
    <property type="protein sequence ID" value="MEQ2637884.1"/>
    <property type="molecule type" value="Genomic_DNA"/>
</dbReference>
<dbReference type="InterPro" id="IPR008991">
    <property type="entry name" value="Translation_prot_SH3-like_sf"/>
</dbReference>
<dbReference type="InterPro" id="IPR003256">
    <property type="entry name" value="Ribosomal_uL24"/>
</dbReference>
<comment type="caution">
    <text evidence="7">The sequence shown here is derived from an EMBL/GenBank/DDBJ whole genome shotgun (WGS) entry which is preliminary data.</text>
</comment>
<reference evidence="7 8" key="1">
    <citation type="submission" date="2024-04" db="EMBL/GenBank/DDBJ databases">
        <title>Human intestinal bacterial collection.</title>
        <authorList>
            <person name="Pauvert C."/>
            <person name="Hitch T.C.A."/>
            <person name="Clavel T."/>
        </authorList>
    </citation>
    <scope>NUCLEOTIDE SEQUENCE [LARGE SCALE GENOMIC DNA]</scope>
    <source>
        <strain evidence="7 8">CLA-AA-H197</strain>
    </source>
</reference>
<evidence type="ECO:0000259" key="6">
    <source>
        <dbReference type="SMART" id="SM00739"/>
    </source>
</evidence>
<comment type="similarity">
    <text evidence="1 5">Belongs to the universal ribosomal protein uL24 family.</text>
</comment>
<name>A0ABV1IG64_9ACTN</name>
<keyword evidence="2 5" id="KW-0689">Ribosomal protein</keyword>
<dbReference type="GO" id="GO:0005840">
    <property type="term" value="C:ribosome"/>
    <property type="evidence" value="ECO:0007669"/>
    <property type="project" value="UniProtKB-KW"/>
</dbReference>
<dbReference type="Proteomes" id="UP001478817">
    <property type="component" value="Unassembled WGS sequence"/>
</dbReference>
<keyword evidence="3 5" id="KW-0687">Ribonucleoprotein</keyword>